<evidence type="ECO:0000313" key="2">
    <source>
        <dbReference type="Proteomes" id="UP000271031"/>
    </source>
</evidence>
<dbReference type="EMBL" id="RHHQ01000003">
    <property type="protein sequence ID" value="RNB92338.1"/>
    <property type="molecule type" value="Genomic_DNA"/>
</dbReference>
<organism evidence="1 2">
    <name type="scientific">Brevibacillus fluminis</name>
    <dbReference type="NCBI Taxonomy" id="511487"/>
    <lineage>
        <taxon>Bacteria</taxon>
        <taxon>Bacillati</taxon>
        <taxon>Bacillota</taxon>
        <taxon>Bacilli</taxon>
        <taxon>Bacillales</taxon>
        <taxon>Paenibacillaceae</taxon>
        <taxon>Brevibacillus</taxon>
    </lineage>
</organism>
<proteinExistence type="predicted"/>
<protein>
    <submittedName>
        <fullName evidence="1">Uncharacterized protein</fullName>
    </submittedName>
</protein>
<gene>
    <name evidence="1" type="ORF">EDM56_01155</name>
</gene>
<evidence type="ECO:0000313" key="1">
    <source>
        <dbReference type="EMBL" id="RNB92338.1"/>
    </source>
</evidence>
<sequence>MFREKFGQCCNSCFLGCQIILSIPVAVPPKVWYILIKFFEIAAEANFATHRCGGDHDAAQPI</sequence>
<name>A0A3M8DW55_9BACL</name>
<accession>A0A3M8DW55</accession>
<comment type="caution">
    <text evidence="1">The sequence shown here is derived from an EMBL/GenBank/DDBJ whole genome shotgun (WGS) entry which is preliminary data.</text>
</comment>
<reference evidence="1 2" key="1">
    <citation type="submission" date="2018-10" db="EMBL/GenBank/DDBJ databases">
        <title>Phylogenomics of Brevibacillus.</title>
        <authorList>
            <person name="Dunlap C."/>
        </authorList>
    </citation>
    <scope>NUCLEOTIDE SEQUENCE [LARGE SCALE GENOMIC DNA]</scope>
    <source>
        <strain evidence="1 2">JCM 15716</strain>
    </source>
</reference>
<dbReference type="Proteomes" id="UP000271031">
    <property type="component" value="Unassembled WGS sequence"/>
</dbReference>
<dbReference type="AlphaFoldDB" id="A0A3M8DW55"/>
<keyword evidence="2" id="KW-1185">Reference proteome</keyword>